<dbReference type="AlphaFoldDB" id="A0A412GXA7"/>
<dbReference type="EMBL" id="QRUU01000005">
    <property type="protein sequence ID" value="RGR99565.1"/>
    <property type="molecule type" value="Genomic_DNA"/>
</dbReference>
<dbReference type="Pfam" id="PF02638">
    <property type="entry name" value="GHL10"/>
    <property type="match status" value="1"/>
</dbReference>
<name>A0A412GXA7_9BACT</name>
<organism evidence="3 4">
    <name type="scientific">Phocaeicola coprocola</name>
    <dbReference type="NCBI Taxonomy" id="310298"/>
    <lineage>
        <taxon>Bacteria</taxon>
        <taxon>Pseudomonadati</taxon>
        <taxon>Bacteroidota</taxon>
        <taxon>Bacteroidia</taxon>
        <taxon>Bacteroidales</taxon>
        <taxon>Bacteroidaceae</taxon>
        <taxon>Phocaeicola</taxon>
    </lineage>
</organism>
<evidence type="ECO:0000256" key="1">
    <source>
        <dbReference type="ARBA" id="ARBA00022729"/>
    </source>
</evidence>
<dbReference type="Gene3D" id="2.60.40.10">
    <property type="entry name" value="Immunoglobulins"/>
    <property type="match status" value="1"/>
</dbReference>
<dbReference type="Gene3D" id="3.20.20.80">
    <property type="entry name" value="Glycosidases"/>
    <property type="match status" value="1"/>
</dbReference>
<evidence type="ECO:0000259" key="2">
    <source>
        <dbReference type="Pfam" id="PF02638"/>
    </source>
</evidence>
<dbReference type="InterPro" id="IPR013783">
    <property type="entry name" value="Ig-like_fold"/>
</dbReference>
<gene>
    <name evidence="3" type="ORF">DWY20_01960</name>
</gene>
<dbReference type="PANTHER" id="PTHR43405:SF1">
    <property type="entry name" value="GLYCOSYL HYDROLASE DIGH"/>
    <property type="match status" value="1"/>
</dbReference>
<dbReference type="RefSeq" id="WP_118482981.1">
    <property type="nucleotide sequence ID" value="NZ_CAUELD010000024.1"/>
</dbReference>
<sequence>MYNRLITIYIVILGFIIPLSGYAQPKYEIRATWLTTLGGLDWPSHKATSAKTIELQKQELCKTLDALKRANFNTVLFQTRLRGDVIYPSAIEQFTESLTGHEGGNPNYDPLKFAIEECHLRGMELHAWIVTIPIGNTRQVKLLGKKSVTRKQPSICKLYKGTWYLDPGNPQTDNYLASIVREIVSRYDIDGIHLDYIRYPERASDFPDQSTYRKYGKKESLQQWRRNNITRIVRRIYTETKSLKPWVKVSSSPVGKYNDTKRYPSRGWNAYEVVYQDALQWLKEGIHDALFPMMYFQGNHFYPFALDWQENKNGRWIVPGLGIYFLHPKEQNWQLDEVVRQISFLRNIKLDGQAYFRNRFLVDNTKGVFDELKEHFYTQPAAIPAMTWIDSIAPSVPANPVFIPLDKGVKLSWKASTDNSSVPVYYRIYASNTYPIDITQASNLIEIRTDSTQYIFCPEVPWQERIYWAVTAVDRYGNESQPLEMNQPFTTSYVTKQEKR</sequence>
<evidence type="ECO:0000313" key="3">
    <source>
        <dbReference type="EMBL" id="RGR99565.1"/>
    </source>
</evidence>
<keyword evidence="1" id="KW-0732">Signal</keyword>
<evidence type="ECO:0000313" key="4">
    <source>
        <dbReference type="Proteomes" id="UP000285864"/>
    </source>
</evidence>
<dbReference type="PANTHER" id="PTHR43405">
    <property type="entry name" value="GLYCOSYL HYDROLASE DIGH"/>
    <property type="match status" value="1"/>
</dbReference>
<feature type="domain" description="Glycosyl hydrolase-like 10" evidence="2">
    <location>
        <begin position="28"/>
        <end position="308"/>
    </location>
</feature>
<dbReference type="InterPro" id="IPR017853">
    <property type="entry name" value="GH"/>
</dbReference>
<comment type="caution">
    <text evidence="3">The sequence shown here is derived from an EMBL/GenBank/DDBJ whole genome shotgun (WGS) entry which is preliminary data.</text>
</comment>
<protein>
    <submittedName>
        <fullName evidence="3">S-layer protein</fullName>
    </submittedName>
</protein>
<dbReference type="SUPFAM" id="SSF51445">
    <property type="entry name" value="(Trans)glycosidases"/>
    <property type="match status" value="1"/>
</dbReference>
<proteinExistence type="predicted"/>
<dbReference type="InterPro" id="IPR052177">
    <property type="entry name" value="Divisome_Glycosyl_Hydrolase"/>
</dbReference>
<accession>A0A412GXA7</accession>
<keyword evidence="4" id="KW-1185">Reference proteome</keyword>
<reference evidence="3 4" key="1">
    <citation type="submission" date="2018-08" db="EMBL/GenBank/DDBJ databases">
        <title>A genome reference for cultivated species of the human gut microbiota.</title>
        <authorList>
            <person name="Zou Y."/>
            <person name="Xue W."/>
            <person name="Luo G."/>
        </authorList>
    </citation>
    <scope>NUCLEOTIDE SEQUENCE [LARGE SCALE GENOMIC DNA]</scope>
    <source>
        <strain evidence="3 4">AF24-2</strain>
    </source>
</reference>
<dbReference type="Proteomes" id="UP000285864">
    <property type="component" value="Unassembled WGS sequence"/>
</dbReference>
<dbReference type="InterPro" id="IPR003790">
    <property type="entry name" value="GHL10"/>
</dbReference>